<keyword evidence="3" id="KW-1185">Reference proteome</keyword>
<feature type="region of interest" description="Disordered" evidence="1">
    <location>
        <begin position="50"/>
        <end position="77"/>
    </location>
</feature>
<dbReference type="RefSeq" id="XP_040625438.1">
    <property type="nucleotide sequence ID" value="XM_040769155.1"/>
</dbReference>
<dbReference type="EMBL" id="JH795873">
    <property type="protein sequence ID" value="EJT98540.1"/>
    <property type="molecule type" value="Genomic_DNA"/>
</dbReference>
<dbReference type="AlphaFoldDB" id="M5FPG3"/>
<organism evidence="2 3">
    <name type="scientific">Dacryopinax primogenitus (strain DJM 731)</name>
    <name type="common">Brown rot fungus</name>
    <dbReference type="NCBI Taxonomy" id="1858805"/>
    <lineage>
        <taxon>Eukaryota</taxon>
        <taxon>Fungi</taxon>
        <taxon>Dikarya</taxon>
        <taxon>Basidiomycota</taxon>
        <taxon>Agaricomycotina</taxon>
        <taxon>Dacrymycetes</taxon>
        <taxon>Dacrymycetales</taxon>
        <taxon>Dacrymycetaceae</taxon>
        <taxon>Dacryopinax</taxon>
    </lineage>
</organism>
<dbReference type="HOGENOM" id="CLU_2638020_0_0_1"/>
<dbReference type="GeneID" id="63684217"/>
<name>M5FPG3_DACPD</name>
<reference evidence="2 3" key="1">
    <citation type="journal article" date="2012" name="Science">
        <title>The Paleozoic origin of enzymatic lignin decomposition reconstructed from 31 fungal genomes.</title>
        <authorList>
            <person name="Floudas D."/>
            <person name="Binder M."/>
            <person name="Riley R."/>
            <person name="Barry K."/>
            <person name="Blanchette R.A."/>
            <person name="Henrissat B."/>
            <person name="Martinez A.T."/>
            <person name="Otillar R."/>
            <person name="Spatafora J.W."/>
            <person name="Yadav J.S."/>
            <person name="Aerts A."/>
            <person name="Benoit I."/>
            <person name="Boyd A."/>
            <person name="Carlson A."/>
            <person name="Copeland A."/>
            <person name="Coutinho P.M."/>
            <person name="de Vries R.P."/>
            <person name="Ferreira P."/>
            <person name="Findley K."/>
            <person name="Foster B."/>
            <person name="Gaskell J."/>
            <person name="Glotzer D."/>
            <person name="Gorecki P."/>
            <person name="Heitman J."/>
            <person name="Hesse C."/>
            <person name="Hori C."/>
            <person name="Igarashi K."/>
            <person name="Jurgens J.A."/>
            <person name="Kallen N."/>
            <person name="Kersten P."/>
            <person name="Kohler A."/>
            <person name="Kuees U."/>
            <person name="Kumar T.K.A."/>
            <person name="Kuo A."/>
            <person name="LaButti K."/>
            <person name="Larrondo L.F."/>
            <person name="Lindquist E."/>
            <person name="Ling A."/>
            <person name="Lombard V."/>
            <person name="Lucas S."/>
            <person name="Lundell T."/>
            <person name="Martin R."/>
            <person name="McLaughlin D.J."/>
            <person name="Morgenstern I."/>
            <person name="Morin E."/>
            <person name="Murat C."/>
            <person name="Nagy L.G."/>
            <person name="Nolan M."/>
            <person name="Ohm R.A."/>
            <person name="Patyshakuliyeva A."/>
            <person name="Rokas A."/>
            <person name="Ruiz-Duenas F.J."/>
            <person name="Sabat G."/>
            <person name="Salamov A."/>
            <person name="Samejima M."/>
            <person name="Schmutz J."/>
            <person name="Slot J.C."/>
            <person name="St John F."/>
            <person name="Stenlid J."/>
            <person name="Sun H."/>
            <person name="Sun S."/>
            <person name="Syed K."/>
            <person name="Tsang A."/>
            <person name="Wiebenga A."/>
            <person name="Young D."/>
            <person name="Pisabarro A."/>
            <person name="Eastwood D.C."/>
            <person name="Martin F."/>
            <person name="Cullen D."/>
            <person name="Grigoriev I.V."/>
            <person name="Hibbett D.S."/>
        </authorList>
    </citation>
    <scope>NUCLEOTIDE SEQUENCE [LARGE SCALE GENOMIC DNA]</scope>
    <source>
        <strain evidence="2 3">DJM-731 SS1</strain>
    </source>
</reference>
<evidence type="ECO:0000313" key="2">
    <source>
        <dbReference type="EMBL" id="EJT98540.1"/>
    </source>
</evidence>
<accession>M5FPG3</accession>
<dbReference type="Proteomes" id="UP000030653">
    <property type="component" value="Unassembled WGS sequence"/>
</dbReference>
<proteinExistence type="predicted"/>
<evidence type="ECO:0000313" key="3">
    <source>
        <dbReference type="Proteomes" id="UP000030653"/>
    </source>
</evidence>
<sequence length="77" mass="8246">MSSAQQHIHSVPKFESSQQKSEAFIALLFSDKTLASGKMLLNEVTVGKPHFEEEPAPGTQEAAELGEPKLAAVGEPL</sequence>
<gene>
    <name evidence="2" type="ORF">DACRYDRAFT_110974</name>
</gene>
<protein>
    <submittedName>
        <fullName evidence="2">Uncharacterized protein</fullName>
    </submittedName>
</protein>
<evidence type="ECO:0000256" key="1">
    <source>
        <dbReference type="SAM" id="MobiDB-lite"/>
    </source>
</evidence>